<accession>G5IJP7</accession>
<name>G5IJP7_9FIRM</name>
<dbReference type="RefSeq" id="WP_006781716.1">
    <property type="nucleotide sequence ID" value="NZ_CP040506.1"/>
</dbReference>
<sequence>MEKLYAEFLLWVHRFHSGKRYEELLDEMFLSDLNNEFLLDLEECSTNLLDTTGRFMRYWSYEHHELDIPIFGKYLFSSLELAYNANAMSIEEFGRRCYLLWRDLPPSVDHTEPFLILCYADDCLSYGDEAQTRRFYEEAFAFYK</sequence>
<dbReference type="OrthoDB" id="2039496at2"/>
<gene>
    <name evidence="1" type="ORF">HMPREF9473_03725</name>
</gene>
<protein>
    <submittedName>
        <fullName evidence="1">Uncharacterized protein</fullName>
    </submittedName>
</protein>
<dbReference type="AlphaFoldDB" id="G5IJP7"/>
<proteinExistence type="predicted"/>
<reference evidence="1 2" key="1">
    <citation type="submission" date="2011-08" db="EMBL/GenBank/DDBJ databases">
        <title>The Genome Sequence of Clostridium hathewayi WAL-18680.</title>
        <authorList>
            <consortium name="The Broad Institute Genome Sequencing Platform"/>
            <person name="Earl A."/>
            <person name="Ward D."/>
            <person name="Feldgarden M."/>
            <person name="Gevers D."/>
            <person name="Finegold S.M."/>
            <person name="Summanen P.H."/>
            <person name="Molitoris D.R."/>
            <person name="Song M."/>
            <person name="Daigneault M."/>
            <person name="Allen-Vercoe E."/>
            <person name="Young S.K."/>
            <person name="Zeng Q."/>
            <person name="Gargeya S."/>
            <person name="Fitzgerald M."/>
            <person name="Haas B."/>
            <person name="Abouelleil A."/>
            <person name="Alvarado L."/>
            <person name="Arachchi H.M."/>
            <person name="Berlin A."/>
            <person name="Brown A."/>
            <person name="Chapman S.B."/>
            <person name="Chen Z."/>
            <person name="Dunbar C."/>
            <person name="Freedman E."/>
            <person name="Gearin G."/>
            <person name="Gellesch M."/>
            <person name="Goldberg J."/>
            <person name="Griggs A."/>
            <person name="Gujja S."/>
            <person name="Heiman D."/>
            <person name="Howarth C."/>
            <person name="Larson L."/>
            <person name="Lui A."/>
            <person name="MacDonald P.J.P."/>
            <person name="Montmayeur A."/>
            <person name="Murphy C."/>
            <person name="Neiman D."/>
            <person name="Pearson M."/>
            <person name="Priest M."/>
            <person name="Roberts A."/>
            <person name="Saif S."/>
            <person name="Shea T."/>
            <person name="Shenoy N."/>
            <person name="Sisk P."/>
            <person name="Stolte C."/>
            <person name="Sykes S."/>
            <person name="Wortman J."/>
            <person name="Nusbaum C."/>
            <person name="Birren B."/>
        </authorList>
    </citation>
    <scope>NUCLEOTIDE SEQUENCE [LARGE SCALE GENOMIC DNA]</scope>
    <source>
        <strain evidence="1 2">WAL-18680</strain>
    </source>
</reference>
<organism evidence="1 2">
    <name type="scientific">Hungatella hathewayi WAL-18680</name>
    <dbReference type="NCBI Taxonomy" id="742737"/>
    <lineage>
        <taxon>Bacteria</taxon>
        <taxon>Bacillati</taxon>
        <taxon>Bacillota</taxon>
        <taxon>Clostridia</taxon>
        <taxon>Lachnospirales</taxon>
        <taxon>Lachnospiraceae</taxon>
        <taxon>Hungatella</taxon>
    </lineage>
</organism>
<keyword evidence="2" id="KW-1185">Reference proteome</keyword>
<evidence type="ECO:0000313" key="1">
    <source>
        <dbReference type="EMBL" id="EHI58267.1"/>
    </source>
</evidence>
<dbReference type="HOGENOM" id="CLU_1746477_0_0_9"/>
<comment type="caution">
    <text evidence="1">The sequence shown here is derived from an EMBL/GenBank/DDBJ whole genome shotgun (WGS) entry which is preliminary data.</text>
</comment>
<evidence type="ECO:0000313" key="2">
    <source>
        <dbReference type="Proteomes" id="UP000005384"/>
    </source>
</evidence>
<dbReference type="Proteomes" id="UP000005384">
    <property type="component" value="Unassembled WGS sequence"/>
</dbReference>
<dbReference type="EMBL" id="ADLN01000104">
    <property type="protein sequence ID" value="EHI58267.1"/>
    <property type="molecule type" value="Genomic_DNA"/>
</dbReference>